<proteinExistence type="inferred from homology"/>
<comment type="similarity">
    <text evidence="3">Belongs to the ERG4/ERG24 family.</text>
</comment>
<feature type="compositionally biased region" description="Basic and acidic residues" evidence="19">
    <location>
        <begin position="139"/>
        <end position="153"/>
    </location>
</feature>
<dbReference type="InterPro" id="IPR010790">
    <property type="entry name" value="DUF1388"/>
</dbReference>
<dbReference type="GO" id="GO:0005637">
    <property type="term" value="C:nuclear inner membrane"/>
    <property type="evidence" value="ECO:0007669"/>
    <property type="project" value="UniProtKB-SubCell"/>
</dbReference>
<feature type="transmembrane region" description="Helical" evidence="20">
    <location>
        <begin position="530"/>
        <end position="548"/>
    </location>
</feature>
<evidence type="ECO:0000256" key="19">
    <source>
        <dbReference type="SAM" id="MobiDB-lite"/>
    </source>
</evidence>
<reference evidence="21" key="1">
    <citation type="submission" date="2022-01" db="EMBL/GenBank/DDBJ databases">
        <authorList>
            <person name="King R."/>
        </authorList>
    </citation>
    <scope>NUCLEOTIDE SEQUENCE</scope>
</reference>
<evidence type="ECO:0000313" key="21">
    <source>
        <dbReference type="EMBL" id="CAH1173489.1"/>
    </source>
</evidence>
<evidence type="ECO:0000256" key="5">
    <source>
        <dbReference type="ARBA" id="ARBA00022553"/>
    </source>
</evidence>
<evidence type="ECO:0000256" key="9">
    <source>
        <dbReference type="ARBA" id="ARBA00022989"/>
    </source>
</evidence>
<keyword evidence="18" id="KW-0539">Nucleus</keyword>
<evidence type="ECO:0000256" key="13">
    <source>
        <dbReference type="ARBA" id="ARBA00023125"/>
    </source>
</evidence>
<evidence type="ECO:0000256" key="6">
    <source>
        <dbReference type="ARBA" id="ARBA00022692"/>
    </source>
</evidence>
<evidence type="ECO:0000256" key="2">
    <source>
        <dbReference type="ARBA" id="ARBA00004770"/>
    </source>
</evidence>
<feature type="transmembrane region" description="Helical" evidence="20">
    <location>
        <begin position="314"/>
        <end position="336"/>
    </location>
</feature>
<dbReference type="Gene3D" id="1.20.120.1630">
    <property type="match status" value="1"/>
</dbReference>
<evidence type="ECO:0000256" key="16">
    <source>
        <dbReference type="ARBA" id="ARBA00023170"/>
    </source>
</evidence>
<keyword evidence="14 20" id="KW-0472">Membrane</keyword>
<dbReference type="Proteomes" id="UP001153737">
    <property type="component" value="Chromosome 6"/>
</dbReference>
<evidence type="ECO:0000256" key="15">
    <source>
        <dbReference type="ARBA" id="ARBA00023166"/>
    </source>
</evidence>
<evidence type="ECO:0000256" key="14">
    <source>
        <dbReference type="ARBA" id="ARBA00023136"/>
    </source>
</evidence>
<feature type="transmembrane region" description="Helical" evidence="20">
    <location>
        <begin position="492"/>
        <end position="510"/>
    </location>
</feature>
<dbReference type="GO" id="GO:0050613">
    <property type="term" value="F:Delta14-sterol reductase activity"/>
    <property type="evidence" value="ECO:0007669"/>
    <property type="project" value="TreeGrafter"/>
</dbReference>
<feature type="transmembrane region" description="Helical" evidence="20">
    <location>
        <begin position="388"/>
        <end position="409"/>
    </location>
</feature>
<evidence type="ECO:0000256" key="10">
    <source>
        <dbReference type="ARBA" id="ARBA00023002"/>
    </source>
</evidence>
<feature type="transmembrane region" description="Helical" evidence="20">
    <location>
        <begin position="451"/>
        <end position="472"/>
    </location>
</feature>
<dbReference type="PANTHER" id="PTHR21257">
    <property type="entry name" value="DELTA(14)-STEROL REDUCTASE"/>
    <property type="match status" value="1"/>
</dbReference>
<evidence type="ECO:0000256" key="20">
    <source>
        <dbReference type="SAM" id="Phobius"/>
    </source>
</evidence>
<sequence>MVGKAKPSAKTSASIAEAAGQDERPKSPSRQKSSSRLKSPNSPSKTKIPTRQRSPTKQRSPARQKSPGRQRSPARQSPSRQSPARTKPEPVRPQTPTRTSTRVRSPARLRTASPSLQTSTPIQMPSKRSPIRGSPARGASKEPSVDKEREIPTKKQIIIIDTESDSDNPEIVPEVKEKPKATVRGRTRGTDGILEPEEMDLKRVTNDETSSYLIRRFTRSSQNRDVEKVVHLKHFDSVTVTKRLGEFSDEDDIHEKKPQSKPTSQTPIEFLGPYGALFSILAMPVAVLALYALCNESRCSFDLPDLNKYRALDVFFDVKSCLGLLAYIVLLAIFSAVPTGGSKISGLPNKHGKLDYILNGLFAFSLILSVVCALELRNVGVFSYVVKHLFHLLFGSVLLGLVVSIGVYLKSFYVPVSALNAHAVGRGGVYGFFMGQEVNPRWFSVVDVKVLFFRASVIGSILIDFAFLYQSLSHRWTSAQDPENSAAFDPKFLTTQPTLFVLVLLRTIYFTDSLIFESTWITSFTNRQEGFGYLLAMSYCLAPFFYALPVKFVVENGVELASWKLAVVSLVFAFGYLLYRASNNQKNAFRNNPYSPAMSHLVTIPTTQGRKLVASGFWGIVRHPNYLGDILMHLSLVPFVLLTPPLLVGLLTVLILVHRTGRDNARCQRKYGAAWERYCNRVRYALVPKVY</sequence>
<keyword evidence="6 20" id="KW-0812">Transmembrane</keyword>
<keyword evidence="15" id="KW-1207">Sterol metabolism</keyword>
<keyword evidence="11" id="KW-0756">Sterol biosynthesis</keyword>
<evidence type="ECO:0000256" key="3">
    <source>
        <dbReference type="ARBA" id="ARBA00005402"/>
    </source>
</evidence>
<keyword evidence="13" id="KW-0238">DNA-binding</keyword>
<dbReference type="FunFam" id="1.20.120.1630:FF:000013">
    <property type="entry name" value="Lamin-B receptor-like Protein"/>
    <property type="match status" value="1"/>
</dbReference>
<feature type="transmembrane region" description="Helical" evidence="20">
    <location>
        <begin position="630"/>
        <end position="657"/>
    </location>
</feature>
<dbReference type="InterPro" id="IPR018083">
    <property type="entry name" value="Sterol_reductase_CS"/>
</dbReference>
<keyword evidence="22" id="KW-1185">Reference proteome</keyword>
<evidence type="ECO:0000256" key="7">
    <source>
        <dbReference type="ARBA" id="ARBA00022778"/>
    </source>
</evidence>
<keyword evidence="10" id="KW-0560">Oxidoreductase</keyword>
<keyword evidence="7" id="KW-0153">Cholesterol metabolism</keyword>
<feature type="compositionally biased region" description="Low complexity" evidence="19">
    <location>
        <begin position="36"/>
        <end position="45"/>
    </location>
</feature>
<dbReference type="InterPro" id="IPR001171">
    <property type="entry name" value="ERG24_DHCR-like"/>
</dbReference>
<evidence type="ECO:0000256" key="18">
    <source>
        <dbReference type="ARBA" id="ARBA00023242"/>
    </source>
</evidence>
<evidence type="ECO:0000256" key="8">
    <source>
        <dbReference type="ARBA" id="ARBA00022955"/>
    </source>
</evidence>
<keyword evidence="5" id="KW-0597">Phosphoprotein</keyword>
<dbReference type="GO" id="GO:0003677">
    <property type="term" value="F:DNA binding"/>
    <property type="evidence" value="ECO:0007669"/>
    <property type="project" value="UniProtKB-KW"/>
</dbReference>
<dbReference type="Pfam" id="PF01222">
    <property type="entry name" value="ERG4_ERG24"/>
    <property type="match status" value="1"/>
</dbReference>
<comment type="subcellular location">
    <subcellularLocation>
        <location evidence="1">Nucleus inner membrane</location>
        <topology evidence="1">Multi-pass membrane protein</topology>
    </subcellularLocation>
</comment>
<feature type="compositionally biased region" description="Polar residues" evidence="19">
    <location>
        <begin position="112"/>
        <end position="123"/>
    </location>
</feature>
<dbReference type="AlphaFoldDB" id="A0A9P0DMQ7"/>
<keyword evidence="8" id="KW-0752">Steroid biosynthesis</keyword>
<evidence type="ECO:0000313" key="22">
    <source>
        <dbReference type="Proteomes" id="UP001153737"/>
    </source>
</evidence>
<evidence type="ECO:0000256" key="4">
    <source>
        <dbReference type="ARBA" id="ARBA00022516"/>
    </source>
</evidence>
<organism evidence="21 22">
    <name type="scientific">Phaedon cochleariae</name>
    <name type="common">Mustard beetle</name>
    <dbReference type="NCBI Taxonomy" id="80249"/>
    <lineage>
        <taxon>Eukaryota</taxon>
        <taxon>Metazoa</taxon>
        <taxon>Ecdysozoa</taxon>
        <taxon>Arthropoda</taxon>
        <taxon>Hexapoda</taxon>
        <taxon>Insecta</taxon>
        <taxon>Pterygota</taxon>
        <taxon>Neoptera</taxon>
        <taxon>Endopterygota</taxon>
        <taxon>Coleoptera</taxon>
        <taxon>Polyphaga</taxon>
        <taxon>Cucujiformia</taxon>
        <taxon>Chrysomeloidea</taxon>
        <taxon>Chrysomelidae</taxon>
        <taxon>Chrysomelinae</taxon>
        <taxon>Chrysomelini</taxon>
        <taxon>Phaedon</taxon>
    </lineage>
</organism>
<feature type="transmembrane region" description="Helical" evidence="20">
    <location>
        <begin position="271"/>
        <end position="293"/>
    </location>
</feature>
<feature type="region of interest" description="Disordered" evidence="19">
    <location>
        <begin position="1"/>
        <end position="171"/>
    </location>
</feature>
<evidence type="ECO:0000256" key="1">
    <source>
        <dbReference type="ARBA" id="ARBA00004473"/>
    </source>
</evidence>
<keyword evidence="7" id="KW-0152">Cholesterol biosynthesis</keyword>
<protein>
    <recommendedName>
        <fullName evidence="23">Lamin-B receptor</fullName>
    </recommendedName>
</protein>
<evidence type="ECO:0000256" key="12">
    <source>
        <dbReference type="ARBA" id="ARBA00023098"/>
    </source>
</evidence>
<evidence type="ECO:0008006" key="23">
    <source>
        <dbReference type="Google" id="ProtNLM"/>
    </source>
</evidence>
<accession>A0A9P0DMQ7</accession>
<dbReference type="OrthoDB" id="5326588at2759"/>
<feature type="compositionally biased region" description="Low complexity" evidence="19">
    <location>
        <begin position="69"/>
        <end position="85"/>
    </location>
</feature>
<keyword evidence="16" id="KW-0675">Receptor</keyword>
<keyword evidence="17" id="KW-0753">Steroid metabolism</keyword>
<dbReference type="PANTHER" id="PTHR21257:SF55">
    <property type="entry name" value="DELTA(14)-STEROL REDUCTASE LBR"/>
    <property type="match status" value="1"/>
</dbReference>
<keyword evidence="12" id="KW-0443">Lipid metabolism</keyword>
<dbReference type="Pfam" id="PF07142">
    <property type="entry name" value="DUF1388"/>
    <property type="match status" value="1"/>
</dbReference>
<comment type="pathway">
    <text evidence="2">Steroid biosynthesis; cholesterol biosynthesis.</text>
</comment>
<dbReference type="EMBL" id="OU896712">
    <property type="protein sequence ID" value="CAH1173489.1"/>
    <property type="molecule type" value="Genomic_DNA"/>
</dbReference>
<gene>
    <name evidence="21" type="ORF">PHAECO_LOCUS9855</name>
</gene>
<evidence type="ECO:0000256" key="17">
    <source>
        <dbReference type="ARBA" id="ARBA00023221"/>
    </source>
</evidence>
<dbReference type="GO" id="GO:0006695">
    <property type="term" value="P:cholesterol biosynthetic process"/>
    <property type="evidence" value="ECO:0007669"/>
    <property type="project" value="UniProtKB-KW"/>
</dbReference>
<dbReference type="PROSITE" id="PS01018">
    <property type="entry name" value="STEROL_REDUCT_2"/>
    <property type="match status" value="1"/>
</dbReference>
<feature type="compositionally biased region" description="Basic residues" evidence="19">
    <location>
        <begin position="48"/>
        <end position="68"/>
    </location>
</feature>
<keyword evidence="9 20" id="KW-1133">Transmembrane helix</keyword>
<evidence type="ECO:0000256" key="11">
    <source>
        <dbReference type="ARBA" id="ARBA00023011"/>
    </source>
</evidence>
<feature type="transmembrane region" description="Helical" evidence="20">
    <location>
        <begin position="560"/>
        <end position="579"/>
    </location>
</feature>
<keyword evidence="4" id="KW-0444">Lipid biosynthesis</keyword>
<reference evidence="21" key="2">
    <citation type="submission" date="2022-10" db="EMBL/GenBank/DDBJ databases">
        <authorList>
            <consortium name="ENA_rothamsted_submissions"/>
            <consortium name="culmorum"/>
            <person name="King R."/>
        </authorList>
    </citation>
    <scope>NUCLEOTIDE SEQUENCE</scope>
</reference>
<feature type="transmembrane region" description="Helical" evidence="20">
    <location>
        <begin position="356"/>
        <end position="376"/>
    </location>
</feature>
<dbReference type="GO" id="GO:0005789">
    <property type="term" value="C:endoplasmic reticulum membrane"/>
    <property type="evidence" value="ECO:0007669"/>
    <property type="project" value="TreeGrafter"/>
</dbReference>
<feature type="compositionally biased region" description="Low complexity" evidence="19">
    <location>
        <begin position="92"/>
        <end position="106"/>
    </location>
</feature>
<name>A0A9P0DMQ7_PHACE</name>